<feature type="transmembrane region" description="Helical" evidence="1">
    <location>
        <begin position="34"/>
        <end position="55"/>
    </location>
</feature>
<sequence>MFSEEAWSLIGYFFGLLFVSQLILNGLNISSGNYVIVSFIEATVAYVIGVVVYSLRTDKERIPKNVWLFYLFMALSWIVIVRLSRLF</sequence>
<evidence type="ECO:0000313" key="2">
    <source>
        <dbReference type="EMBL" id="OKY77771.1"/>
    </source>
</evidence>
<organism evidence="2 3">
    <name type="scientific">Methanohalarchaeum thermophilum</name>
    <dbReference type="NCBI Taxonomy" id="1903181"/>
    <lineage>
        <taxon>Archaea</taxon>
        <taxon>Methanobacteriati</taxon>
        <taxon>Methanobacteriota</taxon>
        <taxon>Methanonatronarchaeia</taxon>
        <taxon>Methanonatronarchaeales</taxon>
        <taxon>Methanonatronarchaeaceae</taxon>
        <taxon>Candidatus Methanohalarchaeum</taxon>
    </lineage>
</organism>
<keyword evidence="1" id="KW-1133">Transmembrane helix</keyword>
<evidence type="ECO:0000256" key="1">
    <source>
        <dbReference type="SAM" id="Phobius"/>
    </source>
</evidence>
<protein>
    <submittedName>
        <fullName evidence="2">Uncharacterized protein</fullName>
    </submittedName>
</protein>
<proteinExistence type="predicted"/>
<keyword evidence="1" id="KW-0812">Transmembrane</keyword>
<dbReference type="Proteomes" id="UP000185744">
    <property type="component" value="Unassembled WGS sequence"/>
</dbReference>
<evidence type="ECO:0000313" key="3">
    <source>
        <dbReference type="Proteomes" id="UP000185744"/>
    </source>
</evidence>
<comment type="caution">
    <text evidence="2">The sequence shown here is derived from an EMBL/GenBank/DDBJ whole genome shotgun (WGS) entry which is preliminary data.</text>
</comment>
<reference evidence="2" key="1">
    <citation type="submission" date="2016-12" db="EMBL/GenBank/DDBJ databases">
        <title>Discovery of methanogenic haloarchaea.</title>
        <authorList>
            <person name="Sorokin D.Y."/>
            <person name="Makarova K.S."/>
            <person name="Abbas B."/>
            <person name="Ferrer M."/>
            <person name="Golyshin P.N."/>
        </authorList>
    </citation>
    <scope>NUCLEOTIDE SEQUENCE [LARGE SCALE GENOMIC DNA]</scope>
    <source>
        <strain evidence="2">HMET1</strain>
    </source>
</reference>
<feature type="transmembrane region" description="Helical" evidence="1">
    <location>
        <begin position="6"/>
        <end position="27"/>
    </location>
</feature>
<dbReference type="EMBL" id="MSDW01000001">
    <property type="protein sequence ID" value="OKY77771.1"/>
    <property type="molecule type" value="Genomic_DNA"/>
</dbReference>
<accession>A0A1Q6DTT0</accession>
<keyword evidence="3" id="KW-1185">Reference proteome</keyword>
<gene>
    <name evidence="2" type="ORF">BTN85_0240</name>
</gene>
<keyword evidence="1" id="KW-0472">Membrane</keyword>
<dbReference type="STRING" id="1903181.BTN85_0240"/>
<feature type="transmembrane region" description="Helical" evidence="1">
    <location>
        <begin position="67"/>
        <end position="84"/>
    </location>
</feature>
<name>A0A1Q6DTT0_METT1</name>
<dbReference type="AlphaFoldDB" id="A0A1Q6DTT0"/>
<dbReference type="InParanoid" id="A0A1Q6DTT0"/>